<keyword evidence="1" id="KW-1133">Transmembrane helix</keyword>
<evidence type="ECO:0000313" key="2">
    <source>
        <dbReference type="EMBL" id="GII22216.1"/>
    </source>
</evidence>
<dbReference type="Proteomes" id="UP000599074">
    <property type="component" value="Unassembled WGS sequence"/>
</dbReference>
<feature type="transmembrane region" description="Helical" evidence="1">
    <location>
        <begin position="41"/>
        <end position="57"/>
    </location>
</feature>
<dbReference type="EMBL" id="BOON01000017">
    <property type="protein sequence ID" value="GII22216.1"/>
    <property type="molecule type" value="Genomic_DNA"/>
</dbReference>
<name>A0A8J3TB08_9ACTN</name>
<comment type="caution">
    <text evidence="2">The sequence shown here is derived from an EMBL/GenBank/DDBJ whole genome shotgun (WGS) entry which is preliminary data.</text>
</comment>
<accession>A0A8J3TB08</accession>
<organism evidence="2 3">
    <name type="scientific">Planosporangium mesophilum</name>
    <dbReference type="NCBI Taxonomy" id="689768"/>
    <lineage>
        <taxon>Bacteria</taxon>
        <taxon>Bacillati</taxon>
        <taxon>Actinomycetota</taxon>
        <taxon>Actinomycetes</taxon>
        <taxon>Micromonosporales</taxon>
        <taxon>Micromonosporaceae</taxon>
        <taxon>Planosporangium</taxon>
    </lineage>
</organism>
<reference evidence="2" key="1">
    <citation type="submission" date="2021-01" db="EMBL/GenBank/DDBJ databases">
        <title>Whole genome shotgun sequence of Planosporangium mesophilum NBRC 109066.</title>
        <authorList>
            <person name="Komaki H."/>
            <person name="Tamura T."/>
        </authorList>
    </citation>
    <scope>NUCLEOTIDE SEQUENCE</scope>
    <source>
        <strain evidence="2">NBRC 109066</strain>
    </source>
</reference>
<feature type="transmembrane region" description="Helical" evidence="1">
    <location>
        <begin position="6"/>
        <end position="29"/>
    </location>
</feature>
<evidence type="ECO:0000313" key="3">
    <source>
        <dbReference type="Proteomes" id="UP000599074"/>
    </source>
</evidence>
<dbReference type="AlphaFoldDB" id="A0A8J3TB08"/>
<evidence type="ECO:0000256" key="1">
    <source>
        <dbReference type="SAM" id="Phobius"/>
    </source>
</evidence>
<sequence length="101" mass="11609">MDQQTGFAVLSGIGMLMFSIGAFGVLDAWHKRHPQLKRVDWLISLYAFGVLLTVVGMVLYGRWWIAAPFALMLLPADRAIRMRLELRQRRAHLRTLKGEEK</sequence>
<keyword evidence="3" id="KW-1185">Reference proteome</keyword>
<keyword evidence="1" id="KW-0472">Membrane</keyword>
<gene>
    <name evidence="2" type="ORF">Pme01_18130</name>
</gene>
<keyword evidence="1" id="KW-0812">Transmembrane</keyword>
<proteinExistence type="predicted"/>
<protein>
    <submittedName>
        <fullName evidence="2">Uncharacterized protein</fullName>
    </submittedName>
</protein>